<dbReference type="PATRIC" id="fig|1007676.4.peg.1354"/>
<keyword evidence="1" id="KW-1133">Transmembrane helix</keyword>
<gene>
    <name evidence="2" type="ORF">ABM34_06790</name>
</gene>
<name>A0A0H4QFT0_9LACO</name>
<evidence type="ECO:0000313" key="2">
    <source>
        <dbReference type="EMBL" id="AKP67274.1"/>
    </source>
</evidence>
<keyword evidence="1" id="KW-0472">Membrane</keyword>
<organism evidence="2 3">
    <name type="scientific">Companilactobacillus ginsenosidimutans</name>
    <dbReference type="NCBI Taxonomy" id="1007676"/>
    <lineage>
        <taxon>Bacteria</taxon>
        <taxon>Bacillati</taxon>
        <taxon>Bacillota</taxon>
        <taxon>Bacilli</taxon>
        <taxon>Lactobacillales</taxon>
        <taxon>Lactobacillaceae</taxon>
        <taxon>Companilactobacillus</taxon>
    </lineage>
</organism>
<keyword evidence="3" id="KW-1185">Reference proteome</keyword>
<dbReference type="KEGG" id="lgn:ABM34_06790"/>
<dbReference type="EMBL" id="CP012034">
    <property type="protein sequence ID" value="AKP67274.1"/>
    <property type="molecule type" value="Genomic_DNA"/>
</dbReference>
<sequence>MQKVIDRWNTFSRVGKGILIFIVTTQLLFTFGMYAMFTNRINIAEKTYSISTIDHPRYEAARFEFTKNGEFKGTTKYEPTVYKLKYKFDQKSITVFDKVDKEVQMHFTDLKKKSDGTILATYRVKDSKTAVKMKFTPIDK</sequence>
<dbReference type="RefSeq" id="WP_048704477.1">
    <property type="nucleotide sequence ID" value="NZ_CP012034.1"/>
</dbReference>
<proteinExistence type="predicted"/>
<evidence type="ECO:0000313" key="3">
    <source>
        <dbReference type="Proteomes" id="UP000036106"/>
    </source>
</evidence>
<reference evidence="3" key="1">
    <citation type="submission" date="2015-07" db="EMBL/GenBank/DDBJ databases">
        <title>Lactobacillus ginsenosidimutans/EMML 3141/ whole genome sequencing.</title>
        <authorList>
            <person name="Kim M.K."/>
            <person name="Im W.-T."/>
            <person name="Srinivasan S."/>
            <person name="Lee J.-J."/>
        </authorList>
    </citation>
    <scope>NUCLEOTIDE SEQUENCE [LARGE SCALE GENOMIC DNA]</scope>
    <source>
        <strain evidence="3">EMML 3041</strain>
    </source>
</reference>
<evidence type="ECO:0000256" key="1">
    <source>
        <dbReference type="SAM" id="Phobius"/>
    </source>
</evidence>
<dbReference type="Proteomes" id="UP000036106">
    <property type="component" value="Chromosome"/>
</dbReference>
<accession>A0A0H4QFT0</accession>
<protein>
    <submittedName>
        <fullName evidence="2">Uncharacterized protein</fullName>
    </submittedName>
</protein>
<dbReference type="STRING" id="1007676.ABM34_06790"/>
<feature type="transmembrane region" description="Helical" evidence="1">
    <location>
        <begin position="18"/>
        <end position="37"/>
    </location>
</feature>
<keyword evidence="1" id="KW-0812">Transmembrane</keyword>
<dbReference type="AlphaFoldDB" id="A0A0H4QFT0"/>